<keyword evidence="8" id="KW-0695">RNA-directed DNA polymerase</keyword>
<evidence type="ECO:0000256" key="8">
    <source>
        <dbReference type="ARBA" id="ARBA00022918"/>
    </source>
</evidence>
<dbReference type="Gene3D" id="3.10.20.370">
    <property type="match status" value="1"/>
</dbReference>
<evidence type="ECO:0000256" key="1">
    <source>
        <dbReference type="ARBA" id="ARBA00022670"/>
    </source>
</evidence>
<dbReference type="AlphaFoldDB" id="A0A8X6NDP5"/>
<dbReference type="GO" id="GO:0004190">
    <property type="term" value="F:aspartic-type endopeptidase activity"/>
    <property type="evidence" value="ECO:0007669"/>
    <property type="project" value="UniProtKB-KW"/>
</dbReference>
<name>A0A8X6NDP5_NEPPI</name>
<protein>
    <submittedName>
        <fullName evidence="10">Transposon Ty3-I Gag-Pol polyprotein</fullName>
    </submittedName>
</protein>
<evidence type="ECO:0000313" key="11">
    <source>
        <dbReference type="Proteomes" id="UP000887013"/>
    </source>
</evidence>
<dbReference type="InterPro" id="IPR043128">
    <property type="entry name" value="Rev_trsase/Diguanyl_cyclase"/>
</dbReference>
<reference evidence="10" key="1">
    <citation type="submission" date="2020-08" db="EMBL/GenBank/DDBJ databases">
        <title>Multicomponent nature underlies the extraordinary mechanical properties of spider dragline silk.</title>
        <authorList>
            <person name="Kono N."/>
            <person name="Nakamura H."/>
            <person name="Mori M."/>
            <person name="Yoshida Y."/>
            <person name="Ohtoshi R."/>
            <person name="Malay A.D."/>
            <person name="Moran D.A.P."/>
            <person name="Tomita M."/>
            <person name="Numata K."/>
            <person name="Arakawa K."/>
        </authorList>
    </citation>
    <scope>NUCLEOTIDE SEQUENCE</scope>
</reference>
<evidence type="ECO:0000256" key="5">
    <source>
        <dbReference type="ARBA" id="ARBA00022750"/>
    </source>
</evidence>
<accession>A0A8X6NDP5</accession>
<evidence type="ECO:0000259" key="9">
    <source>
        <dbReference type="Pfam" id="PF17917"/>
    </source>
</evidence>
<dbReference type="InterPro" id="IPR043502">
    <property type="entry name" value="DNA/RNA_pol_sf"/>
</dbReference>
<gene>
    <name evidence="10" type="primary">TY3B-I_28</name>
    <name evidence="10" type="ORF">NPIL_425461</name>
</gene>
<proteinExistence type="predicted"/>
<keyword evidence="3" id="KW-0548">Nucleotidyltransferase</keyword>
<dbReference type="Pfam" id="PF17917">
    <property type="entry name" value="RT_RNaseH"/>
    <property type="match status" value="1"/>
</dbReference>
<keyword evidence="7" id="KW-0378">Hydrolase</keyword>
<dbReference type="PANTHER" id="PTHR33064">
    <property type="entry name" value="POL PROTEIN"/>
    <property type="match status" value="1"/>
</dbReference>
<evidence type="ECO:0000256" key="3">
    <source>
        <dbReference type="ARBA" id="ARBA00022695"/>
    </source>
</evidence>
<dbReference type="SUPFAM" id="SSF56672">
    <property type="entry name" value="DNA/RNA polymerases"/>
    <property type="match status" value="1"/>
</dbReference>
<dbReference type="FunFam" id="3.10.20.370:FF:000001">
    <property type="entry name" value="Retrovirus-related Pol polyprotein from transposon 17.6-like protein"/>
    <property type="match status" value="1"/>
</dbReference>
<dbReference type="GO" id="GO:0004519">
    <property type="term" value="F:endonuclease activity"/>
    <property type="evidence" value="ECO:0007669"/>
    <property type="project" value="UniProtKB-KW"/>
</dbReference>
<evidence type="ECO:0000313" key="10">
    <source>
        <dbReference type="EMBL" id="GFT07729.1"/>
    </source>
</evidence>
<feature type="domain" description="Reverse transcriptase RNase H-like" evidence="9">
    <location>
        <begin position="166"/>
        <end position="236"/>
    </location>
</feature>
<evidence type="ECO:0000256" key="7">
    <source>
        <dbReference type="ARBA" id="ARBA00022801"/>
    </source>
</evidence>
<keyword evidence="2" id="KW-0808">Transferase</keyword>
<organism evidence="10 11">
    <name type="scientific">Nephila pilipes</name>
    <name type="common">Giant wood spider</name>
    <name type="synonym">Nephila maculata</name>
    <dbReference type="NCBI Taxonomy" id="299642"/>
    <lineage>
        <taxon>Eukaryota</taxon>
        <taxon>Metazoa</taxon>
        <taxon>Ecdysozoa</taxon>
        <taxon>Arthropoda</taxon>
        <taxon>Chelicerata</taxon>
        <taxon>Arachnida</taxon>
        <taxon>Araneae</taxon>
        <taxon>Araneomorphae</taxon>
        <taxon>Entelegynae</taxon>
        <taxon>Araneoidea</taxon>
        <taxon>Nephilidae</taxon>
        <taxon>Nephila</taxon>
    </lineage>
</organism>
<dbReference type="Gene3D" id="3.30.70.270">
    <property type="match status" value="1"/>
</dbReference>
<dbReference type="InterPro" id="IPR051320">
    <property type="entry name" value="Viral_Replic_Matur_Polypro"/>
</dbReference>
<dbReference type="EMBL" id="BMAW01056778">
    <property type="protein sequence ID" value="GFT07729.1"/>
    <property type="molecule type" value="Genomic_DNA"/>
</dbReference>
<dbReference type="Proteomes" id="UP000887013">
    <property type="component" value="Unassembled WGS sequence"/>
</dbReference>
<dbReference type="OrthoDB" id="1909920at2759"/>
<dbReference type="PANTHER" id="PTHR33064:SF37">
    <property type="entry name" value="RIBONUCLEASE H"/>
    <property type="match status" value="1"/>
</dbReference>
<keyword evidence="1" id="KW-0645">Protease</keyword>
<keyword evidence="6" id="KW-0255">Endonuclease</keyword>
<keyword evidence="11" id="KW-1185">Reference proteome</keyword>
<comment type="caution">
    <text evidence="10">The sequence shown here is derived from an EMBL/GenBank/DDBJ whole genome shotgun (WGS) entry which is preliminary data.</text>
</comment>
<keyword evidence="5" id="KW-0064">Aspartyl protease</keyword>
<sequence length="236" mass="26994">MTSLSSIGRIVSDSSSRLTTTSTDTNNLQIKALLEEFKYLTIQKTQKNVDLLYLRLYYSIFAYFGHKINNSGIEPITERIKIIKEFLQPTTVRDLRKLLGIINFYQLFIPNVAKHQAILNDYLKGPKGNDKNEIQWSEESVRVGQATNSLSNLPFSFLCTLAAVMDDASDTAIGGVIQQKVNDVWKPLTFFSSRLTPTQTRYSTYDGELLAVYSTIKHFRYLLEGREFTLFTDHRP</sequence>
<dbReference type="InterPro" id="IPR041373">
    <property type="entry name" value="RT_RNaseH"/>
</dbReference>
<evidence type="ECO:0000256" key="6">
    <source>
        <dbReference type="ARBA" id="ARBA00022759"/>
    </source>
</evidence>
<dbReference type="CDD" id="cd09274">
    <property type="entry name" value="RNase_HI_RT_Ty3"/>
    <property type="match status" value="1"/>
</dbReference>
<evidence type="ECO:0000256" key="4">
    <source>
        <dbReference type="ARBA" id="ARBA00022722"/>
    </source>
</evidence>
<keyword evidence="4" id="KW-0540">Nuclease</keyword>
<dbReference type="GO" id="GO:0006508">
    <property type="term" value="P:proteolysis"/>
    <property type="evidence" value="ECO:0007669"/>
    <property type="project" value="UniProtKB-KW"/>
</dbReference>
<evidence type="ECO:0000256" key="2">
    <source>
        <dbReference type="ARBA" id="ARBA00022679"/>
    </source>
</evidence>
<dbReference type="GO" id="GO:0003964">
    <property type="term" value="F:RNA-directed DNA polymerase activity"/>
    <property type="evidence" value="ECO:0007669"/>
    <property type="project" value="UniProtKB-KW"/>
</dbReference>